<keyword evidence="3 5" id="KW-1133">Transmembrane helix</keyword>
<protein>
    <submittedName>
        <fullName evidence="6">Membrane protein</fullName>
    </submittedName>
</protein>
<feature type="transmembrane region" description="Helical" evidence="5">
    <location>
        <begin position="102"/>
        <end position="121"/>
    </location>
</feature>
<gene>
    <name evidence="6" type="ORF">H735_07395</name>
</gene>
<dbReference type="AlphaFoldDB" id="A0A0C1ZKT9"/>
<evidence type="ECO:0000256" key="3">
    <source>
        <dbReference type="ARBA" id="ARBA00022989"/>
    </source>
</evidence>
<comment type="subcellular location">
    <subcellularLocation>
        <location evidence="1">Membrane</location>
        <topology evidence="1">Multi-pass membrane protein</topology>
    </subcellularLocation>
</comment>
<dbReference type="Proteomes" id="UP000031586">
    <property type="component" value="Unassembled WGS sequence"/>
</dbReference>
<evidence type="ECO:0000313" key="7">
    <source>
        <dbReference type="Proteomes" id="UP000031586"/>
    </source>
</evidence>
<feature type="transmembrane region" description="Helical" evidence="5">
    <location>
        <begin position="69"/>
        <end position="90"/>
    </location>
</feature>
<sequence>MVFIQGLLIAFFLFASSIKIIGWVKPIFEPQLAFFHKYGLNRAAMFLVGLVEVTGAILMLIGLLSTNNLLSAIGASFIVFTSVGAMFFHFRFDTWKDAIPSIVTLLLSLLVASPLIEFVALI</sequence>
<evidence type="ECO:0000256" key="4">
    <source>
        <dbReference type="ARBA" id="ARBA00023136"/>
    </source>
</evidence>
<reference evidence="6 7" key="1">
    <citation type="submission" date="2014-07" db="EMBL/GenBank/DDBJ databases">
        <title>Unique and conserved regions in Vibrio harveyi and related species in comparison with the shrimp pathogen Vibrio harveyi CAIM 1792.</title>
        <authorList>
            <person name="Espinoza-Valles I."/>
            <person name="Vora G."/>
            <person name="Leekitcharoenphon P."/>
            <person name="Ussery D."/>
            <person name="Hoj L."/>
            <person name="Gomez-Gil B."/>
        </authorList>
    </citation>
    <scope>NUCLEOTIDE SEQUENCE [LARGE SCALE GENOMIC DNA]</scope>
    <source>
        <strain evidence="7">CAIM 1854 / LMG 25443</strain>
    </source>
</reference>
<dbReference type="PATRIC" id="fig|1229493.5.peg.564"/>
<evidence type="ECO:0000313" key="6">
    <source>
        <dbReference type="EMBL" id="KIF53786.1"/>
    </source>
</evidence>
<keyword evidence="2 5" id="KW-0812">Transmembrane</keyword>
<name>A0A0C1ZKT9_9VIBR</name>
<feature type="transmembrane region" description="Helical" evidence="5">
    <location>
        <begin position="44"/>
        <end position="63"/>
    </location>
</feature>
<dbReference type="RefSeq" id="WP_020194039.1">
    <property type="nucleotide sequence ID" value="NZ_BAOH01000003.1"/>
</dbReference>
<comment type="caution">
    <text evidence="6">The sequence shown here is derived from an EMBL/GenBank/DDBJ whole genome shotgun (WGS) entry which is preliminary data.</text>
</comment>
<keyword evidence="4 5" id="KW-0472">Membrane</keyword>
<dbReference type="GO" id="GO:0016020">
    <property type="term" value="C:membrane"/>
    <property type="evidence" value="ECO:0007669"/>
    <property type="project" value="UniProtKB-SubCell"/>
</dbReference>
<evidence type="ECO:0000256" key="1">
    <source>
        <dbReference type="ARBA" id="ARBA00004141"/>
    </source>
</evidence>
<organism evidence="6 7">
    <name type="scientific">Vibrio owensii CAIM 1854 = LMG 25443</name>
    <dbReference type="NCBI Taxonomy" id="1229493"/>
    <lineage>
        <taxon>Bacteria</taxon>
        <taxon>Pseudomonadati</taxon>
        <taxon>Pseudomonadota</taxon>
        <taxon>Gammaproteobacteria</taxon>
        <taxon>Vibrionales</taxon>
        <taxon>Vibrionaceae</taxon>
        <taxon>Vibrio</taxon>
    </lineage>
</organism>
<feature type="transmembrane region" description="Helical" evidence="5">
    <location>
        <begin position="6"/>
        <end position="24"/>
    </location>
</feature>
<dbReference type="InterPro" id="IPR032808">
    <property type="entry name" value="DoxX"/>
</dbReference>
<dbReference type="EMBL" id="JPRD01000012">
    <property type="protein sequence ID" value="KIF53786.1"/>
    <property type="molecule type" value="Genomic_DNA"/>
</dbReference>
<evidence type="ECO:0000256" key="5">
    <source>
        <dbReference type="SAM" id="Phobius"/>
    </source>
</evidence>
<accession>A0A0C1ZKT9</accession>
<dbReference type="Pfam" id="PF13564">
    <property type="entry name" value="DoxX_2"/>
    <property type="match status" value="1"/>
</dbReference>
<proteinExistence type="predicted"/>
<evidence type="ECO:0000256" key="2">
    <source>
        <dbReference type="ARBA" id="ARBA00022692"/>
    </source>
</evidence>